<evidence type="ECO:0000313" key="2">
    <source>
        <dbReference type="EMBL" id="MBA2173671.1"/>
    </source>
</evidence>
<accession>A0A838CP06</accession>
<reference evidence="2 3" key="1">
    <citation type="journal article" date="2004" name="Extremophiles">
        <title>Halobacillus locisalis sp. nov., a halophilic bacterium isolated from a marine solar saltern of the Yellow Sea in Korea.</title>
        <authorList>
            <person name="Yoon J.H."/>
            <person name="Kang K.H."/>
            <person name="Oh T.K."/>
            <person name="Park Y.H."/>
        </authorList>
    </citation>
    <scope>NUCLEOTIDE SEQUENCE [LARGE SCALE GENOMIC DNA]</scope>
    <source>
        <strain evidence="2 3">KCTC 3788</strain>
    </source>
</reference>
<comment type="caution">
    <text evidence="2">The sequence shown here is derived from an EMBL/GenBank/DDBJ whole genome shotgun (WGS) entry which is preliminary data.</text>
</comment>
<dbReference type="Proteomes" id="UP000571017">
    <property type="component" value="Unassembled WGS sequence"/>
</dbReference>
<keyword evidence="1" id="KW-0812">Transmembrane</keyword>
<sequence>MFGRIRVRRRFYTLATQKKRSKRERRMKVIIYIMILSMVLSSLLMGATYFL</sequence>
<proteinExistence type="predicted"/>
<evidence type="ECO:0000256" key="1">
    <source>
        <dbReference type="SAM" id="Phobius"/>
    </source>
</evidence>
<gene>
    <name evidence="2" type="primary">prli42</name>
    <name evidence="2" type="ORF">H0266_02050</name>
</gene>
<name>A0A838CP06_9BACI</name>
<dbReference type="EMBL" id="JACEFG010000001">
    <property type="protein sequence ID" value="MBA2173671.1"/>
    <property type="molecule type" value="Genomic_DNA"/>
</dbReference>
<keyword evidence="1" id="KW-0472">Membrane</keyword>
<dbReference type="AlphaFoldDB" id="A0A838CP06"/>
<organism evidence="2 3">
    <name type="scientific">Halobacillus locisalis</name>
    <dbReference type="NCBI Taxonomy" id="220753"/>
    <lineage>
        <taxon>Bacteria</taxon>
        <taxon>Bacillati</taxon>
        <taxon>Bacillota</taxon>
        <taxon>Bacilli</taxon>
        <taxon>Bacillales</taxon>
        <taxon>Bacillaceae</taxon>
        <taxon>Halobacillus</taxon>
    </lineage>
</organism>
<keyword evidence="3" id="KW-1185">Reference proteome</keyword>
<dbReference type="InterPro" id="IPR049722">
    <property type="entry name" value="Prli42-like"/>
</dbReference>
<evidence type="ECO:0000313" key="3">
    <source>
        <dbReference type="Proteomes" id="UP000571017"/>
    </source>
</evidence>
<dbReference type="NCBIfam" id="NF033880">
    <property type="entry name" value="Prli42"/>
    <property type="match status" value="1"/>
</dbReference>
<keyword evidence="1" id="KW-1133">Transmembrane helix</keyword>
<protein>
    <submittedName>
        <fullName evidence="2">Stressosome-associated protein Prli42</fullName>
    </submittedName>
</protein>
<feature type="transmembrane region" description="Helical" evidence="1">
    <location>
        <begin position="29"/>
        <end position="50"/>
    </location>
</feature>